<keyword evidence="2" id="KW-0282">Flagellum</keyword>
<protein>
    <submittedName>
        <fullName evidence="2">Flagellar operon protein (TIGR03826 family)</fullName>
    </submittedName>
</protein>
<keyword evidence="2" id="KW-0966">Cell projection</keyword>
<evidence type="ECO:0000313" key="2">
    <source>
        <dbReference type="EMBL" id="TCN26739.1"/>
    </source>
</evidence>
<evidence type="ECO:0000313" key="3">
    <source>
        <dbReference type="Proteomes" id="UP000295689"/>
    </source>
</evidence>
<keyword evidence="3" id="KW-1185">Reference proteome</keyword>
<organism evidence="2 3">
    <name type="scientific">Mesobacillus foraminis</name>
    <dbReference type="NCBI Taxonomy" id="279826"/>
    <lineage>
        <taxon>Bacteria</taxon>
        <taxon>Bacillati</taxon>
        <taxon>Bacillota</taxon>
        <taxon>Bacilli</taxon>
        <taxon>Bacillales</taxon>
        <taxon>Bacillaceae</taxon>
        <taxon>Mesobacillus</taxon>
    </lineage>
</organism>
<feature type="region of interest" description="Disordered" evidence="1">
    <location>
        <begin position="120"/>
        <end position="140"/>
    </location>
</feature>
<dbReference type="Proteomes" id="UP000295689">
    <property type="component" value="Unassembled WGS sequence"/>
</dbReference>
<dbReference type="EMBL" id="SLVV01000003">
    <property type="protein sequence ID" value="TCN26739.1"/>
    <property type="molecule type" value="Genomic_DNA"/>
</dbReference>
<evidence type="ECO:0000256" key="1">
    <source>
        <dbReference type="SAM" id="MobiDB-lite"/>
    </source>
</evidence>
<reference evidence="2 3" key="1">
    <citation type="journal article" date="2015" name="Stand. Genomic Sci.">
        <title>Genomic Encyclopedia of Bacterial and Archaeal Type Strains, Phase III: the genomes of soil and plant-associated and newly described type strains.</title>
        <authorList>
            <person name="Whitman W.B."/>
            <person name="Woyke T."/>
            <person name="Klenk H.P."/>
            <person name="Zhou Y."/>
            <person name="Lilburn T.G."/>
            <person name="Beck B.J."/>
            <person name="De Vos P."/>
            <person name="Vandamme P."/>
            <person name="Eisen J.A."/>
            <person name="Garrity G."/>
            <person name="Hugenholtz P."/>
            <person name="Kyrpides N.C."/>
        </authorList>
    </citation>
    <scope>NUCLEOTIDE SEQUENCE [LARGE SCALE GENOMIC DNA]</scope>
    <source>
        <strain evidence="2 3">CV53</strain>
    </source>
</reference>
<gene>
    <name evidence="2" type="ORF">EV146_103262</name>
</gene>
<comment type="caution">
    <text evidence="2">The sequence shown here is derived from an EMBL/GenBank/DDBJ whole genome shotgun (WGS) entry which is preliminary data.</text>
</comment>
<feature type="compositionally biased region" description="Basic and acidic residues" evidence="1">
    <location>
        <begin position="120"/>
        <end position="131"/>
    </location>
</feature>
<keyword evidence="2" id="KW-0969">Cilium</keyword>
<accession>A0A4R2BKS6</accession>
<dbReference type="InterPro" id="IPR022258">
    <property type="entry name" value="Flagellar_operon_YvyF"/>
</dbReference>
<name>A0A4R2BKS6_9BACI</name>
<dbReference type="NCBIfam" id="TIGR03826">
    <property type="entry name" value="YvyF"/>
    <property type="match status" value="1"/>
</dbReference>
<proteinExistence type="predicted"/>
<sequence length="140" mass="16267">MNMLGGKAVDVTNCPVCGEIYLKNKFRAVCEKCWKKEEEAFDLVYRYMRKRENWAATTLQIVEATGVPEELILKFVKAGRLKTAQFPNLGYPCDKCGTIIREGRLCASCSTELRNDLIQHEHEEERKRERSNPTFFTQRK</sequence>
<dbReference type="AlphaFoldDB" id="A0A4R2BKS6"/>